<keyword evidence="3" id="KW-1185">Reference proteome</keyword>
<organism evidence="2 3">
    <name type="scientific">Pelobium manganitolerans</name>
    <dbReference type="NCBI Taxonomy" id="1842495"/>
    <lineage>
        <taxon>Bacteria</taxon>
        <taxon>Pseudomonadati</taxon>
        <taxon>Bacteroidota</taxon>
        <taxon>Sphingobacteriia</taxon>
        <taxon>Sphingobacteriales</taxon>
        <taxon>Sphingobacteriaceae</taxon>
        <taxon>Pelobium</taxon>
    </lineage>
</organism>
<accession>A0A419S5Y1</accession>
<protein>
    <recommendedName>
        <fullName evidence="1">DUF7380 domain-containing protein</fullName>
    </recommendedName>
</protein>
<comment type="caution">
    <text evidence="2">The sequence shown here is derived from an EMBL/GenBank/DDBJ whole genome shotgun (WGS) entry which is preliminary data.</text>
</comment>
<dbReference type="Pfam" id="PF24098">
    <property type="entry name" value="DUF7380"/>
    <property type="match status" value="1"/>
</dbReference>
<reference evidence="2 3" key="1">
    <citation type="submission" date="2016-07" db="EMBL/GenBank/DDBJ databases">
        <title>Genome of Pelobium manganitolerans.</title>
        <authorList>
            <person name="Wu S."/>
            <person name="Wang G."/>
        </authorList>
    </citation>
    <scope>NUCLEOTIDE SEQUENCE [LARGE SCALE GENOMIC DNA]</scope>
    <source>
        <strain evidence="2 3">YS-25</strain>
    </source>
</reference>
<name>A0A419S5Y1_9SPHI</name>
<evidence type="ECO:0000313" key="2">
    <source>
        <dbReference type="EMBL" id="RKD16251.1"/>
    </source>
</evidence>
<gene>
    <name evidence="2" type="ORF">BCY91_05090</name>
</gene>
<dbReference type="OrthoDB" id="1100085at2"/>
<dbReference type="InterPro" id="IPR055804">
    <property type="entry name" value="DUF7380"/>
</dbReference>
<dbReference type="EMBL" id="MBTA01000023">
    <property type="protein sequence ID" value="RKD16251.1"/>
    <property type="molecule type" value="Genomic_DNA"/>
</dbReference>
<proteinExistence type="predicted"/>
<evidence type="ECO:0000259" key="1">
    <source>
        <dbReference type="Pfam" id="PF24098"/>
    </source>
</evidence>
<feature type="domain" description="DUF7380" evidence="1">
    <location>
        <begin position="70"/>
        <end position="148"/>
    </location>
</feature>
<evidence type="ECO:0000313" key="3">
    <source>
        <dbReference type="Proteomes" id="UP000283433"/>
    </source>
</evidence>
<dbReference type="AlphaFoldDB" id="A0A419S5Y1"/>
<dbReference type="Proteomes" id="UP000283433">
    <property type="component" value="Unassembled WGS sequence"/>
</dbReference>
<dbReference type="RefSeq" id="WP_120181751.1">
    <property type="nucleotide sequence ID" value="NZ_MBTA01000023.1"/>
</dbReference>
<sequence>MTDADEIINKYFTAGDRLGLILLKTEALLEGLELPELERVIFTYLDVVLKLALLNPNSKAKDINDHKPGQETLAVLEDIAPRINNLYIRAFFLDILQVNKRNKFAHAKLAIQTYWLICESRKTLSDKRDYYIRVLRILVGLGKGRKQTAEFYFETIKNAVLAAWSFHNYILNLVTEFSKKITGFEKH</sequence>